<dbReference type="EMBL" id="JAUTXU010000028">
    <property type="protein sequence ID" value="KAK3719120.1"/>
    <property type="molecule type" value="Genomic_DNA"/>
</dbReference>
<gene>
    <name evidence="1" type="ORF">LTR37_004684</name>
</gene>
<organism evidence="1 2">
    <name type="scientific">Vermiconidia calcicola</name>
    <dbReference type="NCBI Taxonomy" id="1690605"/>
    <lineage>
        <taxon>Eukaryota</taxon>
        <taxon>Fungi</taxon>
        <taxon>Dikarya</taxon>
        <taxon>Ascomycota</taxon>
        <taxon>Pezizomycotina</taxon>
        <taxon>Dothideomycetes</taxon>
        <taxon>Dothideomycetidae</taxon>
        <taxon>Mycosphaerellales</taxon>
        <taxon>Extremaceae</taxon>
        <taxon>Vermiconidia</taxon>
    </lineage>
</organism>
<proteinExistence type="predicted"/>
<name>A0ACC3NLW6_9PEZI</name>
<sequence length="300" mass="33967">MNQTDPATITSDAHFSHQDNHCYLLELPAELRDEIFALALYCADGITINLESGTEKKRTSHPLALTMTCKQVQQECGKLFSEVNEVTIQLPLLKWAQQIAPGSELPVYREPIRRALEMKVSTTLRDKNIPTIFRCLRVDISEYGLDCINRRSLNDIVWKVLPKVIDILGNDRMQLWLCCSLHYFGEVVIYDFPVDNSEQYIAAVDECFYATKFKGPCRSTGSVSHAGNLIRPAVSEIQVRRERGWSGAPGVSIFIPDMPSYMYPSNSPQNTDIQSPPTMFVGVHRIVQKCANILRETVRL</sequence>
<accession>A0ACC3NLW6</accession>
<reference evidence="1" key="1">
    <citation type="submission" date="2023-07" db="EMBL/GenBank/DDBJ databases">
        <title>Black Yeasts Isolated from many extreme environments.</title>
        <authorList>
            <person name="Coleine C."/>
            <person name="Stajich J.E."/>
            <person name="Selbmann L."/>
        </authorList>
    </citation>
    <scope>NUCLEOTIDE SEQUENCE</scope>
    <source>
        <strain evidence="1">CCFEE 5714</strain>
    </source>
</reference>
<dbReference type="Proteomes" id="UP001281147">
    <property type="component" value="Unassembled WGS sequence"/>
</dbReference>
<comment type="caution">
    <text evidence="1">The sequence shown here is derived from an EMBL/GenBank/DDBJ whole genome shotgun (WGS) entry which is preliminary data.</text>
</comment>
<evidence type="ECO:0000313" key="1">
    <source>
        <dbReference type="EMBL" id="KAK3719120.1"/>
    </source>
</evidence>
<keyword evidence="2" id="KW-1185">Reference proteome</keyword>
<protein>
    <submittedName>
        <fullName evidence="1">Uncharacterized protein</fullName>
    </submittedName>
</protein>
<evidence type="ECO:0000313" key="2">
    <source>
        <dbReference type="Proteomes" id="UP001281147"/>
    </source>
</evidence>